<reference evidence="1" key="1">
    <citation type="submission" date="2021-01" db="EMBL/GenBank/DDBJ databases">
        <authorList>
            <consortium name="Genoscope - CEA"/>
            <person name="William W."/>
        </authorList>
    </citation>
    <scope>NUCLEOTIDE SEQUENCE</scope>
</reference>
<protein>
    <submittedName>
        <fullName evidence="1">Uncharacterized protein</fullName>
    </submittedName>
</protein>
<dbReference type="Proteomes" id="UP000683925">
    <property type="component" value="Unassembled WGS sequence"/>
</dbReference>
<evidence type="ECO:0000313" key="1">
    <source>
        <dbReference type="EMBL" id="CAD8178807.1"/>
    </source>
</evidence>
<accession>A0A8S1VP93</accession>
<keyword evidence="2" id="KW-1185">Reference proteome</keyword>
<organism evidence="1 2">
    <name type="scientific">Paramecium octaurelia</name>
    <dbReference type="NCBI Taxonomy" id="43137"/>
    <lineage>
        <taxon>Eukaryota</taxon>
        <taxon>Sar</taxon>
        <taxon>Alveolata</taxon>
        <taxon>Ciliophora</taxon>
        <taxon>Intramacronucleata</taxon>
        <taxon>Oligohymenophorea</taxon>
        <taxon>Peniculida</taxon>
        <taxon>Parameciidae</taxon>
        <taxon>Paramecium</taxon>
    </lineage>
</organism>
<dbReference type="AlphaFoldDB" id="A0A8S1VP93"/>
<name>A0A8S1VP93_PAROT</name>
<dbReference type="EMBL" id="CAJJDP010000070">
    <property type="protein sequence ID" value="CAD8178807.1"/>
    <property type="molecule type" value="Genomic_DNA"/>
</dbReference>
<comment type="caution">
    <text evidence="1">The sequence shown here is derived from an EMBL/GenBank/DDBJ whole genome shotgun (WGS) entry which is preliminary data.</text>
</comment>
<proteinExistence type="predicted"/>
<gene>
    <name evidence="1" type="ORF">POCTA_138.1.T0710269</name>
</gene>
<sequence length="46" mass="5310">MDNNKASNVKVTAIFNGDEKTTTEWKKIFDPFKFDTLLTIIVKFIS</sequence>
<evidence type="ECO:0000313" key="2">
    <source>
        <dbReference type="Proteomes" id="UP000683925"/>
    </source>
</evidence>